<accession>A0A368VVJ3</accession>
<dbReference type="Proteomes" id="UP000253495">
    <property type="component" value="Unassembled WGS sequence"/>
</dbReference>
<dbReference type="AlphaFoldDB" id="A0A368VVJ3"/>
<evidence type="ECO:0000256" key="1">
    <source>
        <dbReference type="SAM" id="MobiDB-lite"/>
    </source>
</evidence>
<gene>
    <name evidence="2" type="ORF">DFQ14_102418</name>
</gene>
<protein>
    <submittedName>
        <fullName evidence="2">Uncharacterized protein</fullName>
    </submittedName>
</protein>
<sequence>MDPREPSQQDRQRPESGPLTTRVVGELPLDEPHPPAPPEPERLEVTQPYIPAISDRPPEFAKRLNPDRPPEPATGGSAVDGPTTFTPPPPAATDPPPAVEAPTTGVPTHAQGATPAGSAPSGKRRSLARRVVRRILGPDLLRKDPAPKQR</sequence>
<comment type="caution">
    <text evidence="2">The sequence shown here is derived from an EMBL/GenBank/DDBJ whole genome shotgun (WGS) entry which is preliminary data.</text>
</comment>
<evidence type="ECO:0000313" key="2">
    <source>
        <dbReference type="EMBL" id="RCW46116.1"/>
    </source>
</evidence>
<reference evidence="2 3" key="1">
    <citation type="submission" date="2018-07" db="EMBL/GenBank/DDBJ databases">
        <title>Genomic Encyclopedia of Type Strains, Phase III (KMG-III): the genomes of soil and plant-associated and newly described type strains.</title>
        <authorList>
            <person name="Whitman W."/>
        </authorList>
    </citation>
    <scope>NUCLEOTIDE SEQUENCE [LARGE SCALE GENOMIC DNA]</scope>
    <source>
        <strain evidence="2 3">CECT 8575</strain>
    </source>
</reference>
<organism evidence="2 3">
    <name type="scientific">Halopolyspora algeriensis</name>
    <dbReference type="NCBI Taxonomy" id="1500506"/>
    <lineage>
        <taxon>Bacteria</taxon>
        <taxon>Bacillati</taxon>
        <taxon>Actinomycetota</taxon>
        <taxon>Actinomycetes</taxon>
        <taxon>Actinomycetes incertae sedis</taxon>
        <taxon>Halopolyspora</taxon>
    </lineage>
</organism>
<evidence type="ECO:0000313" key="3">
    <source>
        <dbReference type="Proteomes" id="UP000253495"/>
    </source>
</evidence>
<name>A0A368VVJ3_9ACTN</name>
<feature type="region of interest" description="Disordered" evidence="1">
    <location>
        <begin position="1"/>
        <end position="129"/>
    </location>
</feature>
<proteinExistence type="predicted"/>
<keyword evidence="3" id="KW-1185">Reference proteome</keyword>
<feature type="compositionally biased region" description="Basic and acidic residues" evidence="1">
    <location>
        <begin position="56"/>
        <end position="70"/>
    </location>
</feature>
<dbReference type="RefSeq" id="WP_246195354.1">
    <property type="nucleotide sequence ID" value="NZ_QPJC01000002.1"/>
</dbReference>
<feature type="compositionally biased region" description="Pro residues" evidence="1">
    <location>
        <begin position="85"/>
        <end position="99"/>
    </location>
</feature>
<feature type="compositionally biased region" description="Basic and acidic residues" evidence="1">
    <location>
        <begin position="1"/>
        <end position="14"/>
    </location>
</feature>
<dbReference type="EMBL" id="QPJC01000002">
    <property type="protein sequence ID" value="RCW46116.1"/>
    <property type="molecule type" value="Genomic_DNA"/>
</dbReference>